<feature type="non-terminal residue" evidence="1">
    <location>
        <position position="262"/>
    </location>
</feature>
<proteinExistence type="predicted"/>
<comment type="caution">
    <text evidence="1">The sequence shown here is derived from an EMBL/GenBank/DDBJ whole genome shotgun (WGS) entry which is preliminary data.</text>
</comment>
<name>A0ACA9NLM8_9GLOM</name>
<dbReference type="EMBL" id="CAJVPT010021951">
    <property type="protein sequence ID" value="CAG8657650.1"/>
    <property type="molecule type" value="Genomic_DNA"/>
</dbReference>
<reference evidence="1" key="1">
    <citation type="submission" date="2021-06" db="EMBL/GenBank/DDBJ databases">
        <authorList>
            <person name="Kallberg Y."/>
            <person name="Tangrot J."/>
            <person name="Rosling A."/>
        </authorList>
    </citation>
    <scope>NUCLEOTIDE SEQUENCE</scope>
    <source>
        <strain evidence="1">CL356</strain>
    </source>
</reference>
<keyword evidence="2" id="KW-1185">Reference proteome</keyword>
<protein>
    <submittedName>
        <fullName evidence="1">6784_t:CDS:1</fullName>
    </submittedName>
</protein>
<evidence type="ECO:0000313" key="2">
    <source>
        <dbReference type="Proteomes" id="UP000789525"/>
    </source>
</evidence>
<evidence type="ECO:0000313" key="1">
    <source>
        <dbReference type="EMBL" id="CAG8657650.1"/>
    </source>
</evidence>
<sequence length="262" mass="29272">MGKGAQIWLAKYKFTDFPEPDPDDVDSIRNFMRAKYMLKKWLDISQLNNQPWKSPSNDNTAVTTNKGTFIINPPALSHKSNNFSDNSSNSSLSRHSSLADVRSLSPSERRQSSISDISDHSFHINLKSTLDYNVNNSSNDHVPFNIPTLPKPNSNPFNTNQISDNLGRTNTNSEPNNNLDDFFSSLSISSTWNNSHSQLNELNNTSASMEQRRVVQATQTSSHNGVIQALPPQLNPSALQPQQYQSPIQNQQYSAINFESSG</sequence>
<gene>
    <name evidence="1" type="ORF">ACOLOM_LOCUS8469</name>
</gene>
<dbReference type="Proteomes" id="UP000789525">
    <property type="component" value="Unassembled WGS sequence"/>
</dbReference>
<accession>A0ACA9NLM8</accession>
<organism evidence="1 2">
    <name type="scientific">Acaulospora colombiana</name>
    <dbReference type="NCBI Taxonomy" id="27376"/>
    <lineage>
        <taxon>Eukaryota</taxon>
        <taxon>Fungi</taxon>
        <taxon>Fungi incertae sedis</taxon>
        <taxon>Mucoromycota</taxon>
        <taxon>Glomeromycotina</taxon>
        <taxon>Glomeromycetes</taxon>
        <taxon>Diversisporales</taxon>
        <taxon>Acaulosporaceae</taxon>
        <taxon>Acaulospora</taxon>
    </lineage>
</organism>